<evidence type="ECO:0000313" key="3">
    <source>
        <dbReference type="EMBL" id="GGC84326.1"/>
    </source>
</evidence>
<dbReference type="RefSeq" id="WP_150277854.1">
    <property type="nucleotide sequence ID" value="NZ_BMFF01000001.1"/>
</dbReference>
<sequence>MTQRLILLFDGTWNDPEDQTNVYRLTRRIQDYDGTIRQRFFYDPGVGTSSFERFSGGVFGYGLSRNLLEGYEWLAKRYSEGEEIWIFGFSRGAYTARSLVGLIRKCGLLHIVTPCLLKKAEKIYRNDSLAPDSEECRAFRETYSRSPRIHFIGVWDTVGALGVPGTLISEHGKFAWHDTELSSIVDRAYHAVALDEHRATYDVPLWTSDDGKQKPRNLEVEQRWFIGAHANVGGGYGSDDRLADISLQWMLGKAEKAGLKLDRFTAAEDAWKTEPRDSFQEFLKGGYAWFQKIRRGEEEARFSRRYAEDKKGRPAVNISIDESVWQRWQDAGLNYRPPTLTDAGQSPPEPLVIGPNTES</sequence>
<evidence type="ECO:0000313" key="4">
    <source>
        <dbReference type="Proteomes" id="UP000638188"/>
    </source>
</evidence>
<proteinExistence type="predicted"/>
<organism evidence="3 4">
    <name type="scientific">Halopseudomonas salina</name>
    <dbReference type="NCBI Taxonomy" id="1323744"/>
    <lineage>
        <taxon>Bacteria</taxon>
        <taxon>Pseudomonadati</taxon>
        <taxon>Pseudomonadota</taxon>
        <taxon>Gammaproteobacteria</taxon>
        <taxon>Pseudomonadales</taxon>
        <taxon>Pseudomonadaceae</taxon>
        <taxon>Halopseudomonas</taxon>
    </lineage>
</organism>
<name>A0ABQ1NT96_9GAMM</name>
<reference evidence="4" key="1">
    <citation type="journal article" date="2019" name="Int. J. Syst. Evol. Microbiol.">
        <title>The Global Catalogue of Microorganisms (GCM) 10K type strain sequencing project: providing services to taxonomists for standard genome sequencing and annotation.</title>
        <authorList>
            <consortium name="The Broad Institute Genomics Platform"/>
            <consortium name="The Broad Institute Genome Sequencing Center for Infectious Disease"/>
            <person name="Wu L."/>
            <person name="Ma J."/>
        </authorList>
    </citation>
    <scope>NUCLEOTIDE SEQUENCE [LARGE SCALE GENOMIC DNA]</scope>
    <source>
        <strain evidence="4">CGMCC 1.12482</strain>
    </source>
</reference>
<dbReference type="PANTHER" id="PTHR33840:SF1">
    <property type="entry name" value="TLE1 PHOSPHOLIPASE DOMAIN-CONTAINING PROTEIN"/>
    <property type="match status" value="1"/>
</dbReference>
<feature type="region of interest" description="Disordered" evidence="1">
    <location>
        <begin position="335"/>
        <end position="359"/>
    </location>
</feature>
<protein>
    <recommendedName>
        <fullName evidence="2">T6SS Phospholipase effector Tle1-like catalytic domain-containing protein</fullName>
    </recommendedName>
</protein>
<dbReference type="PANTHER" id="PTHR33840">
    <property type="match status" value="1"/>
</dbReference>
<dbReference type="Pfam" id="PF09994">
    <property type="entry name" value="T6SS_Tle1-like_cat"/>
    <property type="match status" value="1"/>
</dbReference>
<evidence type="ECO:0000256" key="1">
    <source>
        <dbReference type="SAM" id="MobiDB-lite"/>
    </source>
</evidence>
<keyword evidence="4" id="KW-1185">Reference proteome</keyword>
<dbReference type="SUPFAM" id="SSF53474">
    <property type="entry name" value="alpha/beta-Hydrolases"/>
    <property type="match status" value="1"/>
</dbReference>
<feature type="domain" description="T6SS Phospholipase effector Tle1-like catalytic" evidence="2">
    <location>
        <begin position="4"/>
        <end position="251"/>
    </location>
</feature>
<comment type="caution">
    <text evidence="3">The sequence shown here is derived from an EMBL/GenBank/DDBJ whole genome shotgun (WGS) entry which is preliminary data.</text>
</comment>
<dbReference type="InterPro" id="IPR018712">
    <property type="entry name" value="Tle1-like_cat"/>
</dbReference>
<gene>
    <name evidence="3" type="ORF">GCM10007418_00210</name>
</gene>
<dbReference type="EMBL" id="BMFF01000001">
    <property type="protein sequence ID" value="GGC84326.1"/>
    <property type="molecule type" value="Genomic_DNA"/>
</dbReference>
<evidence type="ECO:0000259" key="2">
    <source>
        <dbReference type="Pfam" id="PF09994"/>
    </source>
</evidence>
<accession>A0ABQ1NT96</accession>
<dbReference type="InterPro" id="IPR029058">
    <property type="entry name" value="AB_hydrolase_fold"/>
</dbReference>
<dbReference type="Proteomes" id="UP000638188">
    <property type="component" value="Unassembled WGS sequence"/>
</dbReference>